<evidence type="ECO:0000259" key="2">
    <source>
        <dbReference type="Pfam" id="PF00984"/>
    </source>
</evidence>
<proteinExistence type="inferred from homology"/>
<evidence type="ECO:0000313" key="5">
    <source>
        <dbReference type="Proteomes" id="UP000233517"/>
    </source>
</evidence>
<dbReference type="Gene3D" id="3.40.50.720">
    <property type="entry name" value="NAD(P)-binding Rossmann-like Domain"/>
    <property type="match status" value="2"/>
</dbReference>
<dbReference type="EMBL" id="PHAI01000005">
    <property type="protein sequence ID" value="PKM91019.1"/>
    <property type="molecule type" value="Genomic_DNA"/>
</dbReference>
<gene>
    <name evidence="4" type="ORF">CVU82_04450</name>
</gene>
<dbReference type="InterPro" id="IPR036291">
    <property type="entry name" value="NAD(P)-bd_dom_sf"/>
</dbReference>
<protein>
    <recommendedName>
        <fullName evidence="6">UDP-glucose/GDP-mannose dehydrogenase dimerisation domain-containing protein</fullName>
    </recommendedName>
</protein>
<evidence type="ECO:0008006" key="6">
    <source>
        <dbReference type="Google" id="ProtNLM"/>
    </source>
</evidence>
<comment type="similarity">
    <text evidence="1">Belongs to the UDP-glucose/GDP-mannose dehydrogenase family.</text>
</comment>
<sequence length="290" mass="32551">MNKKKILVGFIGQGFIGKSMADDFEERKYNVIRYSKNGFSKNKDLIKKCDFVFIAVPTPSTPKGFDDSILLEVIKLVGDGKTAVIKSTIEIGTTEKIQKIYPKKNIIHSPEFLTEKNAKNDAKFPERNIVGYTKKSSKIAKEVLAMLPKAEHNFLVPCREAELVKYMGNTFLMLKVVFANTIFNLAKAKKIDYDQVCEMVGYDSRIGHSHLKIKHQGGLVGKAGRGAGGHCFIKDMAALVEMYKSCKFKDKQNKLALGFLESLVSLNNNLLFDSKKDLDLLFGVYGEKKF</sequence>
<evidence type="ECO:0000313" key="4">
    <source>
        <dbReference type="EMBL" id="PKM91019.1"/>
    </source>
</evidence>
<dbReference type="PANTHER" id="PTHR43750">
    <property type="entry name" value="UDP-GLUCOSE 6-DEHYDROGENASE TUAD"/>
    <property type="match status" value="1"/>
</dbReference>
<dbReference type="GO" id="GO:0051287">
    <property type="term" value="F:NAD binding"/>
    <property type="evidence" value="ECO:0007669"/>
    <property type="project" value="InterPro"/>
</dbReference>
<dbReference type="Proteomes" id="UP000233517">
    <property type="component" value="Unassembled WGS sequence"/>
</dbReference>
<name>A0A2N2E8J3_9BACT</name>
<feature type="domain" description="UDP-glucose/GDP-mannose dehydrogenase N-terminal" evidence="3">
    <location>
        <begin position="39"/>
        <end position="142"/>
    </location>
</feature>
<reference evidence="4 5" key="1">
    <citation type="journal article" date="2017" name="ISME J.">
        <title>Potential for microbial H2 and metal transformations associated with novel bacteria and archaea in deep terrestrial subsurface sediments.</title>
        <authorList>
            <person name="Hernsdorf A.W."/>
            <person name="Amano Y."/>
            <person name="Miyakawa K."/>
            <person name="Ise K."/>
            <person name="Suzuki Y."/>
            <person name="Anantharaman K."/>
            <person name="Probst A."/>
            <person name="Burstein D."/>
            <person name="Thomas B.C."/>
            <person name="Banfield J.F."/>
        </authorList>
    </citation>
    <scope>NUCLEOTIDE SEQUENCE [LARGE SCALE GENOMIC DNA]</scope>
    <source>
        <strain evidence="4">HGW-Falkowbacteria-1</strain>
    </source>
</reference>
<evidence type="ECO:0000259" key="3">
    <source>
        <dbReference type="Pfam" id="PF03721"/>
    </source>
</evidence>
<dbReference type="AlphaFoldDB" id="A0A2N2E8J3"/>
<evidence type="ECO:0000256" key="1">
    <source>
        <dbReference type="ARBA" id="ARBA00006601"/>
    </source>
</evidence>
<dbReference type="Pfam" id="PF00984">
    <property type="entry name" value="UDPG_MGDP_dh"/>
    <property type="match status" value="1"/>
</dbReference>
<dbReference type="SUPFAM" id="SSF48179">
    <property type="entry name" value="6-phosphogluconate dehydrogenase C-terminal domain-like"/>
    <property type="match status" value="1"/>
</dbReference>
<dbReference type="InterPro" id="IPR001732">
    <property type="entry name" value="UDP-Glc/GDP-Man_DH_N"/>
</dbReference>
<accession>A0A2N2E8J3</accession>
<feature type="domain" description="UDP-glucose/GDP-mannose dehydrogenase dimerisation" evidence="2">
    <location>
        <begin position="159"/>
        <end position="249"/>
    </location>
</feature>
<comment type="caution">
    <text evidence="4">The sequence shown here is derived from an EMBL/GenBank/DDBJ whole genome shotgun (WGS) entry which is preliminary data.</text>
</comment>
<dbReference type="Gene3D" id="1.20.5.100">
    <property type="entry name" value="Cytochrome c1, transmembrane anchor, C-terminal"/>
    <property type="match status" value="1"/>
</dbReference>
<dbReference type="InterPro" id="IPR014026">
    <property type="entry name" value="UDP-Glc/GDP-Man_DH_dimer"/>
</dbReference>
<organism evidence="4 5">
    <name type="scientific">Candidatus Falkowbacteria bacterium HGW-Falkowbacteria-1</name>
    <dbReference type="NCBI Taxonomy" id="2013768"/>
    <lineage>
        <taxon>Bacteria</taxon>
        <taxon>Candidatus Falkowiibacteriota</taxon>
    </lineage>
</organism>
<dbReference type="Pfam" id="PF03721">
    <property type="entry name" value="UDPG_MGDP_dh_N"/>
    <property type="match status" value="1"/>
</dbReference>
<dbReference type="PANTHER" id="PTHR43750:SF3">
    <property type="entry name" value="UDP-GLUCOSE 6-DEHYDROGENASE TUAD"/>
    <property type="match status" value="1"/>
</dbReference>
<dbReference type="InterPro" id="IPR008927">
    <property type="entry name" value="6-PGluconate_DH-like_C_sf"/>
</dbReference>
<dbReference type="SUPFAM" id="SSF51735">
    <property type="entry name" value="NAD(P)-binding Rossmann-fold domains"/>
    <property type="match status" value="1"/>
</dbReference>
<dbReference type="GO" id="GO:0016616">
    <property type="term" value="F:oxidoreductase activity, acting on the CH-OH group of donors, NAD or NADP as acceptor"/>
    <property type="evidence" value="ECO:0007669"/>
    <property type="project" value="InterPro"/>
</dbReference>